<keyword evidence="2" id="KW-1185">Reference proteome</keyword>
<name>A0A9N8EE99_9STRA</name>
<dbReference type="EMBL" id="CAICTM010000947">
    <property type="protein sequence ID" value="CAB9518619.1"/>
    <property type="molecule type" value="Genomic_DNA"/>
</dbReference>
<organism evidence="1 2">
    <name type="scientific">Seminavis robusta</name>
    <dbReference type="NCBI Taxonomy" id="568900"/>
    <lineage>
        <taxon>Eukaryota</taxon>
        <taxon>Sar</taxon>
        <taxon>Stramenopiles</taxon>
        <taxon>Ochrophyta</taxon>
        <taxon>Bacillariophyta</taxon>
        <taxon>Bacillariophyceae</taxon>
        <taxon>Bacillariophycidae</taxon>
        <taxon>Naviculales</taxon>
        <taxon>Naviculaceae</taxon>
        <taxon>Seminavis</taxon>
    </lineage>
</organism>
<dbReference type="Proteomes" id="UP001153069">
    <property type="component" value="Unassembled WGS sequence"/>
</dbReference>
<sequence length="155" mass="17629">MPPRTDYVEGTTLWIRRGPHRNQVATYCESKSCKMCLVELLNGTRVYVTYGGIEAIHEGPPTEADVRGPGYSMDDIVRLGGWRFQNNAIHYSLPDPIYLSNMAQGLVKSVGLLTRELEETNKECRWLRSMVESNQNRIQDVENVLHNDEDVPTGF</sequence>
<proteinExistence type="predicted"/>
<comment type="caution">
    <text evidence="1">The sequence shown here is derived from an EMBL/GenBank/DDBJ whole genome shotgun (WGS) entry which is preliminary data.</text>
</comment>
<gene>
    <name evidence="1" type="ORF">SEMRO_949_G223670.1</name>
</gene>
<dbReference type="AlphaFoldDB" id="A0A9N8EE99"/>
<reference evidence="1" key="1">
    <citation type="submission" date="2020-06" db="EMBL/GenBank/DDBJ databases">
        <authorList>
            <consortium name="Plant Systems Biology data submission"/>
        </authorList>
    </citation>
    <scope>NUCLEOTIDE SEQUENCE</scope>
    <source>
        <strain evidence="1">D6</strain>
    </source>
</reference>
<protein>
    <submittedName>
        <fullName evidence="1">Uncharacterized protein</fullName>
    </submittedName>
</protein>
<evidence type="ECO:0000313" key="2">
    <source>
        <dbReference type="Proteomes" id="UP001153069"/>
    </source>
</evidence>
<accession>A0A9N8EE99</accession>
<evidence type="ECO:0000313" key="1">
    <source>
        <dbReference type="EMBL" id="CAB9518619.1"/>
    </source>
</evidence>